<sequence length="328" mass="36904">MLKEIVPTAVEKILTDDSSKLHQTAVSPADTSLKPLKGELAETVAADSTKAGKHKRRDDTSTVRYSALFRDTIPLSRMTAISLIAPGFSQLYNKQAWKIPILYGVTGGLAYLGFQQSSKYKEIKKEYNSLVSQNAAQEQLDPVQCEMIRYNTRRTVFFVGAIASYLYFLCDGVLNYNGPENSVKKATTLSTLCPGAGQLYNRSYWKVPIVVGAFATMGYVIDWNARGYNRYRKAYNQVVNGEPDEFEGRYSADYLKNMKDNFRRNRDLCIILTGALYLLNIVDAHVDAHLKDYDISDDLSVRLEPTVFQNYTMTRSTYGVGMSLKVAF</sequence>
<comment type="caution">
    <text evidence="3">The sequence shown here is derived from an EMBL/GenBank/DDBJ whole genome shotgun (WGS) entry which is preliminary data.</text>
</comment>
<feature type="transmembrane region" description="Helical" evidence="1">
    <location>
        <begin position="156"/>
        <end position="174"/>
    </location>
</feature>
<dbReference type="RefSeq" id="WP_009134589.1">
    <property type="nucleotide sequence ID" value="NZ_JH370372.1"/>
</dbReference>
<dbReference type="AlphaFoldDB" id="G5HAW8"/>
<reference evidence="3 4" key="1">
    <citation type="submission" date="2011-08" db="EMBL/GenBank/DDBJ databases">
        <title>The Genome Sequence of Alistipes indistinctus YIT 12060.</title>
        <authorList>
            <consortium name="The Broad Institute Genome Sequencing Platform"/>
            <person name="Earl A."/>
            <person name="Ward D."/>
            <person name="Feldgarden M."/>
            <person name="Gevers D."/>
            <person name="Morotomi M."/>
            <person name="Young S.K."/>
            <person name="Zeng Q."/>
            <person name="Gargeya S."/>
            <person name="Fitzgerald M."/>
            <person name="Haas B."/>
            <person name="Abouelleil A."/>
            <person name="Alvarado L."/>
            <person name="Arachchi H.M."/>
            <person name="Berlin A."/>
            <person name="Brown A."/>
            <person name="Chapman S.B."/>
            <person name="Chen Z."/>
            <person name="Dunbar C."/>
            <person name="Freedman E."/>
            <person name="Gearin G."/>
            <person name="Gellesch M."/>
            <person name="Goldberg J."/>
            <person name="Griggs A."/>
            <person name="Gujja S."/>
            <person name="Heiman D."/>
            <person name="Howarth C."/>
            <person name="Larson L."/>
            <person name="Lui A."/>
            <person name="MacDonald P.J.P."/>
            <person name="Montmayeur A."/>
            <person name="Murphy C."/>
            <person name="Neiman D."/>
            <person name="Pearson M."/>
            <person name="Priest M."/>
            <person name="Roberts A."/>
            <person name="Saif S."/>
            <person name="Shea T."/>
            <person name="Shenoy N."/>
            <person name="Sisk P."/>
            <person name="Stolte C."/>
            <person name="Sykes S."/>
            <person name="Wortman J."/>
            <person name="Nusbaum C."/>
            <person name="Birren B."/>
        </authorList>
    </citation>
    <scope>NUCLEOTIDE SEQUENCE [LARGE SCALE GENOMIC DNA]</scope>
    <source>
        <strain evidence="3 4">YIT 12060</strain>
    </source>
</reference>
<evidence type="ECO:0000259" key="2">
    <source>
        <dbReference type="Pfam" id="PF18935"/>
    </source>
</evidence>
<keyword evidence="1" id="KW-0812">Transmembrane</keyword>
<gene>
    <name evidence="3" type="ORF">HMPREF9450_01783</name>
</gene>
<dbReference type="PATRIC" id="fig|742725.3.peg.1876"/>
<dbReference type="Proteomes" id="UP000006008">
    <property type="component" value="Unassembled WGS sequence"/>
</dbReference>
<dbReference type="STRING" id="742725.HMPREF9450_01783"/>
<feature type="domain" description="DUF5683" evidence="2">
    <location>
        <begin position="182"/>
        <end position="325"/>
    </location>
</feature>
<accession>G5HAW8</accession>
<dbReference type="OrthoDB" id="9813910at2"/>
<dbReference type="Pfam" id="PF18935">
    <property type="entry name" value="DUF5683"/>
    <property type="match status" value="2"/>
</dbReference>
<organism evidence="3 4">
    <name type="scientific">Alistipes indistinctus YIT 12060</name>
    <dbReference type="NCBI Taxonomy" id="742725"/>
    <lineage>
        <taxon>Bacteria</taxon>
        <taxon>Pseudomonadati</taxon>
        <taxon>Bacteroidota</taxon>
        <taxon>Bacteroidia</taxon>
        <taxon>Bacteroidales</taxon>
        <taxon>Rikenellaceae</taxon>
        <taxon>Alistipes</taxon>
    </lineage>
</organism>
<proteinExistence type="predicted"/>
<feature type="domain" description="DUF5683" evidence="2">
    <location>
        <begin position="77"/>
        <end position="138"/>
    </location>
</feature>
<dbReference type="eggNOG" id="ENOG502ZCD0">
    <property type="taxonomic scope" value="Bacteria"/>
</dbReference>
<evidence type="ECO:0000256" key="1">
    <source>
        <dbReference type="SAM" id="Phobius"/>
    </source>
</evidence>
<evidence type="ECO:0000313" key="3">
    <source>
        <dbReference type="EMBL" id="EHB91734.1"/>
    </source>
</evidence>
<evidence type="ECO:0000313" key="4">
    <source>
        <dbReference type="Proteomes" id="UP000006008"/>
    </source>
</evidence>
<dbReference type="InterPro" id="IPR043738">
    <property type="entry name" value="DUF5683"/>
</dbReference>
<keyword evidence="4" id="KW-1185">Reference proteome</keyword>
<keyword evidence="1" id="KW-1133">Transmembrane helix</keyword>
<dbReference type="HOGENOM" id="CLU_060256_0_1_10"/>
<protein>
    <recommendedName>
        <fullName evidence="2">DUF5683 domain-containing protein</fullName>
    </recommendedName>
</protein>
<dbReference type="EMBL" id="ADLD01000013">
    <property type="protein sequence ID" value="EHB91734.1"/>
    <property type="molecule type" value="Genomic_DNA"/>
</dbReference>
<name>G5HAW8_9BACT</name>
<keyword evidence="1" id="KW-0472">Membrane</keyword>
<feature type="transmembrane region" description="Helical" evidence="1">
    <location>
        <begin position="204"/>
        <end position="223"/>
    </location>
</feature>